<sequence>MSSPATTADTYNRASRVNRLLAFSIDMAVVVFILLLKYVLVWLGMRFYDVLGPMLLQVVHSGLTLLAFGYFLFCDALPKGQSLGKRLCRITVVGFPYPTICTIPQSFLRNACKLLFSPLDGFLVLFGLRRRLGDMLAKTIVVNA</sequence>
<evidence type="ECO:0000259" key="6">
    <source>
        <dbReference type="Pfam" id="PF06271"/>
    </source>
</evidence>
<feature type="domain" description="RDD" evidence="6">
    <location>
        <begin position="14"/>
        <end position="126"/>
    </location>
</feature>
<reference evidence="7 8" key="2">
    <citation type="journal article" date="2023" name="Plant Pathol.">
        <title>Dismantling and reorganizing Pseudomonas marginalis sensu#lato.</title>
        <authorList>
            <person name="Sawada H."/>
            <person name="Fujikawa T."/>
            <person name="Satou M."/>
        </authorList>
    </citation>
    <scope>NUCLEOTIDE SEQUENCE [LARGE SCALE GENOMIC DNA]</scope>
    <source>
        <strain evidence="7 8">MAFF 301381</strain>
    </source>
</reference>
<reference evidence="7 8" key="1">
    <citation type="journal article" date="2021" name="Int. J. Syst. Evol. Microbiol.">
        <title>Pseudomonas lactucae sp. nov., a pathogen causing bacterial rot of lettuce in Japan.</title>
        <authorList>
            <person name="Sawada H."/>
            <person name="Fujikawa T."/>
            <person name="Satou M."/>
        </authorList>
    </citation>
    <scope>NUCLEOTIDE SEQUENCE [LARGE SCALE GENOMIC DNA]</scope>
    <source>
        <strain evidence="7 8">MAFF 301381</strain>
    </source>
</reference>
<keyword evidence="2 5" id="KW-0812">Transmembrane</keyword>
<dbReference type="RefSeq" id="WP_205489753.1">
    <property type="nucleotide sequence ID" value="NZ_JAFHKI010000039.1"/>
</dbReference>
<keyword evidence="4 5" id="KW-0472">Membrane</keyword>
<accession>A0A9X0YBW9</accession>
<gene>
    <name evidence="7" type="ORF">JWR99_14435</name>
</gene>
<evidence type="ECO:0000313" key="7">
    <source>
        <dbReference type="EMBL" id="MBN2977084.1"/>
    </source>
</evidence>
<dbReference type="AlphaFoldDB" id="A0A9X0YBW9"/>
<feature type="transmembrane region" description="Helical" evidence="5">
    <location>
        <begin position="20"/>
        <end position="43"/>
    </location>
</feature>
<keyword evidence="3 5" id="KW-1133">Transmembrane helix</keyword>
<keyword evidence="8" id="KW-1185">Reference proteome</keyword>
<dbReference type="InterPro" id="IPR010432">
    <property type="entry name" value="RDD"/>
</dbReference>
<dbReference type="EMBL" id="JAFHKJ010000059">
    <property type="protein sequence ID" value="MBN2977084.1"/>
    <property type="molecule type" value="Genomic_DNA"/>
</dbReference>
<evidence type="ECO:0000256" key="1">
    <source>
        <dbReference type="ARBA" id="ARBA00004141"/>
    </source>
</evidence>
<evidence type="ECO:0000256" key="5">
    <source>
        <dbReference type="SAM" id="Phobius"/>
    </source>
</evidence>
<evidence type="ECO:0000313" key="8">
    <source>
        <dbReference type="Proteomes" id="UP001154860"/>
    </source>
</evidence>
<protein>
    <submittedName>
        <fullName evidence="7">RDD family protein</fullName>
    </submittedName>
</protein>
<dbReference type="Pfam" id="PF06271">
    <property type="entry name" value="RDD"/>
    <property type="match status" value="1"/>
</dbReference>
<proteinExistence type="predicted"/>
<comment type="caution">
    <text evidence="7">The sequence shown here is derived from an EMBL/GenBank/DDBJ whole genome shotgun (WGS) entry which is preliminary data.</text>
</comment>
<name>A0A9X0YBW9_9PSED</name>
<feature type="transmembrane region" description="Helical" evidence="5">
    <location>
        <begin position="55"/>
        <end position="77"/>
    </location>
</feature>
<organism evidence="7 8">
    <name type="scientific">Pseudomonas lactucae</name>
    <dbReference type="NCBI Taxonomy" id="2813360"/>
    <lineage>
        <taxon>Bacteria</taxon>
        <taxon>Pseudomonadati</taxon>
        <taxon>Pseudomonadota</taxon>
        <taxon>Gammaproteobacteria</taxon>
        <taxon>Pseudomonadales</taxon>
        <taxon>Pseudomonadaceae</taxon>
        <taxon>Pseudomonas</taxon>
    </lineage>
</organism>
<evidence type="ECO:0000256" key="3">
    <source>
        <dbReference type="ARBA" id="ARBA00022989"/>
    </source>
</evidence>
<evidence type="ECO:0000256" key="4">
    <source>
        <dbReference type="ARBA" id="ARBA00023136"/>
    </source>
</evidence>
<dbReference type="Proteomes" id="UP001154860">
    <property type="component" value="Unassembled WGS sequence"/>
</dbReference>
<evidence type="ECO:0000256" key="2">
    <source>
        <dbReference type="ARBA" id="ARBA00022692"/>
    </source>
</evidence>
<dbReference type="GO" id="GO:0016020">
    <property type="term" value="C:membrane"/>
    <property type="evidence" value="ECO:0007669"/>
    <property type="project" value="UniProtKB-SubCell"/>
</dbReference>
<comment type="subcellular location">
    <subcellularLocation>
        <location evidence="1">Membrane</location>
        <topology evidence="1">Multi-pass membrane protein</topology>
    </subcellularLocation>
</comment>